<dbReference type="GO" id="GO:0003676">
    <property type="term" value="F:nucleic acid binding"/>
    <property type="evidence" value="ECO:0007669"/>
    <property type="project" value="InterPro"/>
</dbReference>
<proteinExistence type="inferred from homology"/>
<reference evidence="6" key="1">
    <citation type="submission" date="2019-08" db="EMBL/GenBank/DDBJ databases">
        <title>The genome of the North American firefly Photinus pyralis.</title>
        <authorList>
            <consortium name="Photinus pyralis genome working group"/>
            <person name="Fallon T.R."/>
            <person name="Sander Lower S.E."/>
            <person name="Weng J.-K."/>
        </authorList>
    </citation>
    <scope>NUCLEOTIDE SEQUENCE</scope>
    <source>
        <strain evidence="6">TRF0915ILg1</strain>
        <tissue evidence="6">Whole body</tissue>
    </source>
</reference>
<evidence type="ECO:0000256" key="1">
    <source>
        <dbReference type="ARBA" id="ARBA00007140"/>
    </source>
</evidence>
<keyword evidence="7" id="KW-1185">Reference proteome</keyword>
<dbReference type="InterPro" id="IPR039249">
    <property type="entry name" value="GPATCH11"/>
</dbReference>
<comment type="similarity">
    <text evidence="1">Belongs to the GPATCH11 family.</text>
</comment>
<feature type="compositionally biased region" description="Acidic residues" evidence="4">
    <location>
        <begin position="198"/>
        <end position="212"/>
    </location>
</feature>
<gene>
    <name evidence="6" type="ORF">ILUMI_22288</name>
</gene>
<dbReference type="SMART" id="SM01173">
    <property type="entry name" value="DUF4187"/>
    <property type="match status" value="1"/>
</dbReference>
<evidence type="ECO:0000256" key="4">
    <source>
        <dbReference type="SAM" id="MobiDB-lite"/>
    </source>
</evidence>
<dbReference type="Proteomes" id="UP000801492">
    <property type="component" value="Unassembled WGS sequence"/>
</dbReference>
<feature type="compositionally biased region" description="Basic and acidic residues" evidence="4">
    <location>
        <begin position="168"/>
        <end position="177"/>
    </location>
</feature>
<feature type="region of interest" description="Disordered" evidence="4">
    <location>
        <begin position="168"/>
        <end position="212"/>
    </location>
</feature>
<dbReference type="PROSITE" id="PS50174">
    <property type="entry name" value="G_PATCH"/>
    <property type="match status" value="1"/>
</dbReference>
<dbReference type="AlphaFoldDB" id="A0A8K0G325"/>
<evidence type="ECO:0000313" key="7">
    <source>
        <dbReference type="Proteomes" id="UP000801492"/>
    </source>
</evidence>
<dbReference type="InterPro" id="IPR000467">
    <property type="entry name" value="G_patch_dom"/>
</dbReference>
<accession>A0A8K0G325</accession>
<dbReference type="Pfam" id="PF01585">
    <property type="entry name" value="G-patch"/>
    <property type="match status" value="1"/>
</dbReference>
<evidence type="ECO:0000259" key="5">
    <source>
        <dbReference type="PROSITE" id="PS50174"/>
    </source>
</evidence>
<evidence type="ECO:0000256" key="2">
    <source>
        <dbReference type="ARBA" id="ARBA00021978"/>
    </source>
</evidence>
<sequence>MSDSEDDYMSDKLLIGCEKEDVRPGLLFNKSQKRKHELYKKQQEDRLKKPKSYHEQEKEAREKGLSTAISSENKGFKMLEKMGYKAGTGLGKSVAGITEPVGIKTKDDSSGVGRNEHLKETIQKKRDMKEMTLKVKESEFRSARAEKHNIMMLQKDYKKAQRTCEELDLKSGKKSPDLPHFWSKQTLEAMKQKNKSETEDESDSSTEEEEEIISEPKLCDMIMYLRREYCYCIYCGDYVKDQEGTAMLCPGLFRRDHDE</sequence>
<dbReference type="PANTHER" id="PTHR21032">
    <property type="entry name" value="G PATCH DOMAIN-CONTAINING PROTEIN 11"/>
    <property type="match status" value="1"/>
</dbReference>
<dbReference type="SMART" id="SM00443">
    <property type="entry name" value="G_patch"/>
    <property type="match status" value="1"/>
</dbReference>
<dbReference type="InterPro" id="IPR025239">
    <property type="entry name" value="DUF4187"/>
</dbReference>
<dbReference type="EMBL" id="VTPC01090256">
    <property type="protein sequence ID" value="KAF2883903.1"/>
    <property type="molecule type" value="Genomic_DNA"/>
</dbReference>
<dbReference type="OrthoDB" id="786951at2759"/>
<dbReference type="GO" id="GO:0000776">
    <property type="term" value="C:kinetochore"/>
    <property type="evidence" value="ECO:0007669"/>
    <property type="project" value="TreeGrafter"/>
</dbReference>
<dbReference type="Pfam" id="PF13821">
    <property type="entry name" value="DUF4187"/>
    <property type="match status" value="1"/>
</dbReference>
<organism evidence="6 7">
    <name type="scientific">Ignelater luminosus</name>
    <name type="common">Cucubano</name>
    <name type="synonym">Pyrophorus luminosus</name>
    <dbReference type="NCBI Taxonomy" id="2038154"/>
    <lineage>
        <taxon>Eukaryota</taxon>
        <taxon>Metazoa</taxon>
        <taxon>Ecdysozoa</taxon>
        <taxon>Arthropoda</taxon>
        <taxon>Hexapoda</taxon>
        <taxon>Insecta</taxon>
        <taxon>Pterygota</taxon>
        <taxon>Neoptera</taxon>
        <taxon>Endopterygota</taxon>
        <taxon>Coleoptera</taxon>
        <taxon>Polyphaga</taxon>
        <taxon>Elateriformia</taxon>
        <taxon>Elateroidea</taxon>
        <taxon>Elateridae</taxon>
        <taxon>Agrypninae</taxon>
        <taxon>Pyrophorini</taxon>
        <taxon>Ignelater</taxon>
    </lineage>
</organism>
<feature type="compositionally biased region" description="Basic and acidic residues" evidence="4">
    <location>
        <begin position="39"/>
        <end position="64"/>
    </location>
</feature>
<name>A0A8K0G325_IGNLU</name>
<protein>
    <recommendedName>
        <fullName evidence="2">G patch domain-containing protein 11</fullName>
    </recommendedName>
    <alternativeName>
        <fullName evidence="3">Coiled-coil domain-containing protein 75</fullName>
    </alternativeName>
</protein>
<evidence type="ECO:0000256" key="3">
    <source>
        <dbReference type="ARBA" id="ARBA00030688"/>
    </source>
</evidence>
<feature type="domain" description="G-patch" evidence="5">
    <location>
        <begin position="71"/>
        <end position="117"/>
    </location>
</feature>
<feature type="region of interest" description="Disordered" evidence="4">
    <location>
        <begin position="25"/>
        <end position="68"/>
    </location>
</feature>
<dbReference type="PANTHER" id="PTHR21032:SF0">
    <property type="entry name" value="G PATCH DOMAIN-CONTAINING PROTEIN 11"/>
    <property type="match status" value="1"/>
</dbReference>
<evidence type="ECO:0000313" key="6">
    <source>
        <dbReference type="EMBL" id="KAF2883903.1"/>
    </source>
</evidence>
<comment type="caution">
    <text evidence="6">The sequence shown here is derived from an EMBL/GenBank/DDBJ whole genome shotgun (WGS) entry which is preliminary data.</text>
</comment>